<comment type="similarity">
    <text evidence="2">Belongs to the polysaccharide deacetylase family.</text>
</comment>
<dbReference type="PANTHER" id="PTHR34216">
    <property type="match status" value="1"/>
</dbReference>
<dbReference type="Proteomes" id="UP000231987">
    <property type="component" value="Unassembled WGS sequence"/>
</dbReference>
<feature type="domain" description="NodB homology" evidence="6">
    <location>
        <begin position="35"/>
        <end position="251"/>
    </location>
</feature>
<dbReference type="InterPro" id="IPR051398">
    <property type="entry name" value="Polysacch_Deacetylase"/>
</dbReference>
<evidence type="ECO:0000256" key="5">
    <source>
        <dbReference type="ARBA" id="ARBA00032976"/>
    </source>
</evidence>
<dbReference type="GO" id="GO:0016810">
    <property type="term" value="F:hydrolase activity, acting on carbon-nitrogen (but not peptide) bonds"/>
    <property type="evidence" value="ECO:0007669"/>
    <property type="project" value="InterPro"/>
</dbReference>
<keyword evidence="4" id="KW-0732">Signal</keyword>
<dbReference type="Gene3D" id="3.20.20.370">
    <property type="entry name" value="Glycoside hydrolase/deacetylase"/>
    <property type="match status" value="1"/>
</dbReference>
<dbReference type="InterPro" id="IPR011330">
    <property type="entry name" value="Glyco_hydro/deAcase_b/a-brl"/>
</dbReference>
<evidence type="ECO:0000256" key="2">
    <source>
        <dbReference type="ARBA" id="ARBA00010973"/>
    </source>
</evidence>
<dbReference type="Pfam" id="PF01522">
    <property type="entry name" value="Polysacc_deac_1"/>
    <property type="match status" value="1"/>
</dbReference>
<evidence type="ECO:0000256" key="4">
    <source>
        <dbReference type="ARBA" id="ARBA00022729"/>
    </source>
</evidence>
<evidence type="ECO:0000256" key="3">
    <source>
        <dbReference type="ARBA" id="ARBA00020071"/>
    </source>
</evidence>
<proteinExistence type="inferred from homology"/>
<dbReference type="InterPro" id="IPR002509">
    <property type="entry name" value="NODB_dom"/>
</dbReference>
<dbReference type="SUPFAM" id="SSF88713">
    <property type="entry name" value="Glycoside hydrolase/deacetylase"/>
    <property type="match status" value="1"/>
</dbReference>
<evidence type="ECO:0000259" key="6">
    <source>
        <dbReference type="PROSITE" id="PS51677"/>
    </source>
</evidence>
<protein>
    <recommendedName>
        <fullName evidence="3">Chitooligosaccharide deacetylase</fullName>
    </recommendedName>
    <alternativeName>
        <fullName evidence="5">Nodulation protein B</fullName>
    </alternativeName>
</protein>
<evidence type="ECO:0000313" key="8">
    <source>
        <dbReference type="Proteomes" id="UP000231987"/>
    </source>
</evidence>
<dbReference type="PROSITE" id="PS51677">
    <property type="entry name" value="NODB"/>
    <property type="match status" value="1"/>
</dbReference>
<comment type="caution">
    <text evidence="7">The sequence shown here is derived from an EMBL/GenBank/DDBJ whole genome shotgun (WGS) entry which is preliminary data.</text>
</comment>
<gene>
    <name evidence="7" type="ORF">CEJ86_09630</name>
</gene>
<name>A0A2J0Z609_RHIML</name>
<sequence>MLEKLSGLGPLVDRLANRAIWKLAGARRRLETEVPLVSFTFDDVPDSALGAGAAILEKYGARGTFYIAGGLAGQVEPDRRLITPEGCTELLARGHEIGCHTFAHRRLRDIAGLGTDLDRNAEYLKQVGVSPAASNFAFPYNAAWPLARAELRRRYRTCRAGGEDINRGVVDPMMLKGVEIRQPEDGARALTRWIDDVAERPGWLIFFTHDIAPRPTNYGCTPDTFDHLVRYAAEKGCCILPVDSAADRIGW</sequence>
<dbReference type="GO" id="GO:0005975">
    <property type="term" value="P:carbohydrate metabolic process"/>
    <property type="evidence" value="ECO:0007669"/>
    <property type="project" value="InterPro"/>
</dbReference>
<organism evidence="7 8">
    <name type="scientific">Rhizobium meliloti</name>
    <name type="common">Ensifer meliloti</name>
    <name type="synonym">Sinorhizobium meliloti</name>
    <dbReference type="NCBI Taxonomy" id="382"/>
    <lineage>
        <taxon>Bacteria</taxon>
        <taxon>Pseudomonadati</taxon>
        <taxon>Pseudomonadota</taxon>
        <taxon>Alphaproteobacteria</taxon>
        <taxon>Hyphomicrobiales</taxon>
        <taxon>Rhizobiaceae</taxon>
        <taxon>Sinorhizobium/Ensifer group</taxon>
        <taxon>Sinorhizobium</taxon>
    </lineage>
</organism>
<accession>A0A2J0Z609</accession>
<dbReference type="AlphaFoldDB" id="A0A2J0Z609"/>
<dbReference type="RefSeq" id="WP_100671453.1">
    <property type="nucleotide sequence ID" value="NZ_NJGD01000003.1"/>
</dbReference>
<dbReference type="EMBL" id="NJGD01000003">
    <property type="protein sequence ID" value="PJR15944.1"/>
    <property type="molecule type" value="Genomic_DNA"/>
</dbReference>
<dbReference type="CDD" id="cd10967">
    <property type="entry name" value="CE4_GLA_like_6s"/>
    <property type="match status" value="1"/>
</dbReference>
<reference evidence="7 8" key="1">
    <citation type="submission" date="2017-06" db="EMBL/GenBank/DDBJ databases">
        <title>Ensifer strains isolated from leguminous trees and herbs display diverse denitrification phenotypes with some acting as strong N2O sinks.</title>
        <authorList>
            <person name="Woliy K."/>
            <person name="Mania D."/>
            <person name="Bakken L.R."/>
            <person name="Frostegard A."/>
        </authorList>
    </citation>
    <scope>NUCLEOTIDE SEQUENCE [LARGE SCALE GENOMIC DNA]</scope>
    <source>
        <strain evidence="7 8">AC50a</strain>
    </source>
</reference>
<evidence type="ECO:0000313" key="7">
    <source>
        <dbReference type="EMBL" id="PJR15944.1"/>
    </source>
</evidence>
<evidence type="ECO:0000256" key="1">
    <source>
        <dbReference type="ARBA" id="ARBA00003236"/>
    </source>
</evidence>
<dbReference type="PANTHER" id="PTHR34216:SF11">
    <property type="entry name" value="CHITOOLIGOSACCHARIDE DEACETYLASE"/>
    <property type="match status" value="1"/>
</dbReference>
<comment type="function">
    <text evidence="1">Is involved in generating a small heat-stable compound (Nod), an acylated oligomer of N-acetylglucosamine, that stimulates mitosis in various plant protoplasts.</text>
</comment>